<dbReference type="EMBL" id="CP162599">
    <property type="protein sequence ID" value="XDK33508.1"/>
    <property type="molecule type" value="Genomic_DNA"/>
</dbReference>
<dbReference type="SUPFAM" id="SSF89550">
    <property type="entry name" value="PHP domain-like"/>
    <property type="match status" value="1"/>
</dbReference>
<dbReference type="GO" id="GO:0035312">
    <property type="term" value="F:5'-3' DNA exonuclease activity"/>
    <property type="evidence" value="ECO:0007669"/>
    <property type="project" value="TreeGrafter"/>
</dbReference>
<reference evidence="1" key="1">
    <citation type="submission" date="2024-07" db="EMBL/GenBank/DDBJ databases">
        <title>Halotolerant mesophilic bacterium Ornithinibacillus sp. 4-3, sp. nov., isolated from soil.</title>
        <authorList>
            <person name="Sidarenka A.V."/>
            <person name="Guliayeva D.E."/>
            <person name="Leanovich S.I."/>
            <person name="Hileuskaya K.S."/>
            <person name="Akhremchuk A.E."/>
            <person name="Sikolenko M.A."/>
            <person name="Valentovich L.N."/>
        </authorList>
    </citation>
    <scope>NUCLEOTIDE SEQUENCE</scope>
    <source>
        <strain evidence="1">4-3</strain>
    </source>
</reference>
<dbReference type="Gene3D" id="3.20.20.140">
    <property type="entry name" value="Metal-dependent hydrolases"/>
    <property type="match status" value="1"/>
</dbReference>
<name>A0AB39HUQ5_9BACI</name>
<proteinExistence type="predicted"/>
<protein>
    <submittedName>
        <fullName evidence="1">CehA/McbA family metallohydrolase</fullName>
    </submittedName>
</protein>
<dbReference type="PANTHER" id="PTHR42924:SF3">
    <property type="entry name" value="POLYMERASE_HISTIDINOL PHOSPHATASE N-TERMINAL DOMAIN-CONTAINING PROTEIN"/>
    <property type="match status" value="1"/>
</dbReference>
<dbReference type="InterPro" id="IPR016195">
    <property type="entry name" value="Pol/histidinol_Pase-like"/>
</dbReference>
<dbReference type="PANTHER" id="PTHR42924">
    <property type="entry name" value="EXONUCLEASE"/>
    <property type="match status" value="1"/>
</dbReference>
<dbReference type="RefSeq" id="WP_368654186.1">
    <property type="nucleotide sequence ID" value="NZ_CP162599.1"/>
</dbReference>
<evidence type="ECO:0000313" key="1">
    <source>
        <dbReference type="EMBL" id="XDK33508.1"/>
    </source>
</evidence>
<dbReference type="GO" id="GO:0004534">
    <property type="term" value="F:5'-3' RNA exonuclease activity"/>
    <property type="evidence" value="ECO:0007669"/>
    <property type="project" value="TreeGrafter"/>
</dbReference>
<dbReference type="InterPro" id="IPR052018">
    <property type="entry name" value="PHP_domain"/>
</dbReference>
<dbReference type="NCBIfam" id="NF038032">
    <property type="entry name" value="CehA_McbA_metalo"/>
    <property type="match status" value="1"/>
</dbReference>
<gene>
    <name evidence="1" type="ORF">AB4Y30_03880</name>
</gene>
<accession>A0AB39HUQ5</accession>
<organism evidence="1">
    <name type="scientific">Ornithinibacillus sp. 4-3</name>
    <dbReference type="NCBI Taxonomy" id="3231488"/>
    <lineage>
        <taxon>Bacteria</taxon>
        <taxon>Bacillati</taxon>
        <taxon>Bacillota</taxon>
        <taxon>Bacilli</taxon>
        <taxon>Bacillales</taxon>
        <taxon>Bacillaceae</taxon>
        <taxon>Ornithinibacillus</taxon>
    </lineage>
</organism>
<dbReference type="AlphaFoldDB" id="A0AB39HUQ5"/>
<sequence length="446" mass="51736">MKKFEISLQTVDLEKEPSVENQFIFEIKNVTDTVQNSVICLQTPLYTIPFEYLEIDIVDLEPNQTKQIDLNYQFTYGGRYVFYFWEKDAQLDTLDKTSFFIPGSGFYSGDVHNHSFYSDGKSTLTENRASMLDKGHSFLYSTDHNTLEHGKEIIEFQRTEEAEEFLHMVGWEFTSKHGHALAYGAEELYDPTKITEKHNLEQWQTYVDAMNRDNGIVFLAHPYEAPKYEFSDDVLMQIKDINGIEVWNGLNHHALSYQNRKAFEMWDALNRKGEEQYIGNAVSDAHTKEKQGKPYIKGYLNTLTQDSIHQLLKSGCFIGSNGPEITFEIENAQIGETYYIAEEKKTVKFSFTVFDPAGHIENIILYKNVKDKGQRKAEKVLEIYPVGKSERRFWKEVCYMDVSPNEFYRLEVVTAFGIVAYDAEANIQDKGFAYTNPIWISRVKND</sequence>